<comment type="caution">
    <text evidence="2">The sequence shown here is derived from an EMBL/GenBank/DDBJ whole genome shotgun (WGS) entry which is preliminary data.</text>
</comment>
<dbReference type="Pfam" id="PF02441">
    <property type="entry name" value="Flavoprotein"/>
    <property type="match status" value="1"/>
</dbReference>
<gene>
    <name evidence="2" type="ORF">EV192_102420</name>
</gene>
<dbReference type="GO" id="GO:0071513">
    <property type="term" value="C:phosphopantothenoylcysteine decarboxylase complex"/>
    <property type="evidence" value="ECO:0007669"/>
    <property type="project" value="TreeGrafter"/>
</dbReference>
<evidence type="ECO:0000259" key="1">
    <source>
        <dbReference type="Pfam" id="PF02441"/>
    </source>
</evidence>
<dbReference type="RefSeq" id="WP_132113932.1">
    <property type="nucleotide sequence ID" value="NZ_SLWS01000002.1"/>
</dbReference>
<dbReference type="OrthoDB" id="2395518at2"/>
<dbReference type="InterPro" id="IPR036551">
    <property type="entry name" value="Flavin_trans-like"/>
</dbReference>
<dbReference type="Gene3D" id="3.40.50.1950">
    <property type="entry name" value="Flavin prenyltransferase-like"/>
    <property type="match status" value="1"/>
</dbReference>
<dbReference type="PANTHER" id="PTHR14359:SF6">
    <property type="entry name" value="PHOSPHOPANTOTHENOYLCYSTEINE DECARBOXYLASE"/>
    <property type="match status" value="1"/>
</dbReference>
<accession>A0A4R2JQ07</accession>
<name>A0A4R2JQ07_9PSEU</name>
<dbReference type="InterPro" id="IPR003382">
    <property type="entry name" value="Flavoprotein"/>
</dbReference>
<dbReference type="PANTHER" id="PTHR14359">
    <property type="entry name" value="HOMO-OLIGOMERIC FLAVIN CONTAINING CYS DECARBOXYLASE FAMILY"/>
    <property type="match status" value="1"/>
</dbReference>
<reference evidence="2 3" key="1">
    <citation type="submission" date="2019-03" db="EMBL/GenBank/DDBJ databases">
        <title>Genomic Encyclopedia of Type Strains, Phase IV (KMG-IV): sequencing the most valuable type-strain genomes for metagenomic binning, comparative biology and taxonomic classification.</title>
        <authorList>
            <person name="Goeker M."/>
        </authorList>
    </citation>
    <scope>NUCLEOTIDE SEQUENCE [LARGE SCALE GENOMIC DNA]</scope>
    <source>
        <strain evidence="2 3">DSM 45934</strain>
    </source>
</reference>
<dbReference type="SUPFAM" id="SSF52507">
    <property type="entry name" value="Homo-oligomeric flavin-containing Cys decarboxylases, HFCD"/>
    <property type="match status" value="1"/>
</dbReference>
<dbReference type="GO" id="GO:0004633">
    <property type="term" value="F:phosphopantothenoylcysteine decarboxylase activity"/>
    <property type="evidence" value="ECO:0007669"/>
    <property type="project" value="TreeGrafter"/>
</dbReference>
<organism evidence="2 3">
    <name type="scientific">Actinocrispum wychmicini</name>
    <dbReference type="NCBI Taxonomy" id="1213861"/>
    <lineage>
        <taxon>Bacteria</taxon>
        <taxon>Bacillati</taxon>
        <taxon>Actinomycetota</taxon>
        <taxon>Actinomycetes</taxon>
        <taxon>Pseudonocardiales</taxon>
        <taxon>Pseudonocardiaceae</taxon>
        <taxon>Actinocrispum</taxon>
    </lineage>
</organism>
<protein>
    <submittedName>
        <fullName evidence="2">Flavoprotein</fullName>
    </submittedName>
</protein>
<evidence type="ECO:0000313" key="2">
    <source>
        <dbReference type="EMBL" id="TCO62283.1"/>
    </source>
</evidence>
<sequence>MRDDALSVIVCGSAVAVRMPEYLAALREHSPLPLRVLITHSATKFLTPWVVRWYADEVYPPDNIDLNPTEFALRSRCVVVLPATANLLASAALGLASTAAQTVLLSAPPPVVFFPAMNRHMWEHPRIRRHVSTLRGDGHVVVDPMEREVYEYWRREVTLGIAPPPADQVAKIVHAQLVARDG</sequence>
<dbReference type="EMBL" id="SLWS01000002">
    <property type="protein sequence ID" value="TCO62283.1"/>
    <property type="molecule type" value="Genomic_DNA"/>
</dbReference>
<dbReference type="GO" id="GO:0010181">
    <property type="term" value="F:FMN binding"/>
    <property type="evidence" value="ECO:0007669"/>
    <property type="project" value="TreeGrafter"/>
</dbReference>
<feature type="domain" description="Flavoprotein" evidence="1">
    <location>
        <begin position="7"/>
        <end position="146"/>
    </location>
</feature>
<dbReference type="AlphaFoldDB" id="A0A4R2JQ07"/>
<keyword evidence="3" id="KW-1185">Reference proteome</keyword>
<dbReference type="GO" id="GO:0015937">
    <property type="term" value="P:coenzyme A biosynthetic process"/>
    <property type="evidence" value="ECO:0007669"/>
    <property type="project" value="TreeGrafter"/>
</dbReference>
<dbReference type="Proteomes" id="UP000295680">
    <property type="component" value="Unassembled WGS sequence"/>
</dbReference>
<evidence type="ECO:0000313" key="3">
    <source>
        <dbReference type="Proteomes" id="UP000295680"/>
    </source>
</evidence>
<proteinExistence type="predicted"/>